<dbReference type="SUPFAM" id="SSF48371">
    <property type="entry name" value="ARM repeat"/>
    <property type="match status" value="1"/>
</dbReference>
<name>A0A448ZEJ0_9STRA</name>
<dbReference type="OrthoDB" id="46110at2759"/>
<dbReference type="InterPro" id="IPR016024">
    <property type="entry name" value="ARM-type_fold"/>
</dbReference>
<evidence type="ECO:0008006" key="4">
    <source>
        <dbReference type="Google" id="ProtNLM"/>
    </source>
</evidence>
<organism evidence="2 3">
    <name type="scientific">Pseudo-nitzschia multistriata</name>
    <dbReference type="NCBI Taxonomy" id="183589"/>
    <lineage>
        <taxon>Eukaryota</taxon>
        <taxon>Sar</taxon>
        <taxon>Stramenopiles</taxon>
        <taxon>Ochrophyta</taxon>
        <taxon>Bacillariophyta</taxon>
        <taxon>Bacillariophyceae</taxon>
        <taxon>Bacillariophycidae</taxon>
        <taxon>Bacillariales</taxon>
        <taxon>Bacillariaceae</taxon>
        <taxon>Pseudo-nitzschia</taxon>
    </lineage>
</organism>
<proteinExistence type="predicted"/>
<dbReference type="EMBL" id="CAACVS010000280">
    <property type="protein sequence ID" value="VEU40430.1"/>
    <property type="molecule type" value="Genomic_DNA"/>
</dbReference>
<reference evidence="2 3" key="1">
    <citation type="submission" date="2019-01" db="EMBL/GenBank/DDBJ databases">
        <authorList>
            <person name="Ferrante I. M."/>
        </authorList>
    </citation>
    <scope>NUCLEOTIDE SEQUENCE [LARGE SCALE GENOMIC DNA]</scope>
    <source>
        <strain evidence="2 3">B856</strain>
    </source>
</reference>
<dbReference type="AlphaFoldDB" id="A0A448ZEJ0"/>
<evidence type="ECO:0000256" key="1">
    <source>
        <dbReference type="SAM" id="MobiDB-lite"/>
    </source>
</evidence>
<dbReference type="Proteomes" id="UP000291116">
    <property type="component" value="Unassembled WGS sequence"/>
</dbReference>
<feature type="region of interest" description="Disordered" evidence="1">
    <location>
        <begin position="60"/>
        <end position="94"/>
    </location>
</feature>
<keyword evidence="3" id="KW-1185">Reference proteome</keyword>
<feature type="region of interest" description="Disordered" evidence="1">
    <location>
        <begin position="319"/>
        <end position="342"/>
    </location>
</feature>
<sequence length="480" mass="51433">MVLPKPVSRKDDSMPFFLGRSSLPLVRSKLFLVGTTLVLFMWSRSSLYPSNGMYSIGAESSTTNHRTIDETTRVEKPEPAQPPTKIDTGTSDRHDLISPEELGRLIDELRGDDHRLVRWDATKHTRKKQRRGGCDELPRALDAVASEGRGVGASDGHKALACEFATFCITDNPRQRARLGQHEGIHAAVVGLVASPDVRASAMASHLIYIATFSNAKNHRAFVEHGAVGALGALVKSEASEPIQAMWAAAALQNLAASYCDTEGNGRCYWRWDKKALDRPVLVIKNSSLPMISDGSEARRQILDDPDLVRALAGHACRGPVSGTEGPGNPFPGEHAVAGRDDRSPNIVPWAAAGALKNAALSLSPGFLEALDPAMPCFCRMARSDDWLEANKAGHVLDHTRRRDPCWFGPGGEDYEAPGAELCVDRYFVDGEGYDCSGYERAGGDECATGDATGTTRASEACCPCGGGTRGGPVRPGAGG</sequence>
<gene>
    <name evidence="2" type="ORF">PSNMU_V1.4_AUG-EV-PASAV3_0073290</name>
</gene>
<dbReference type="InterPro" id="IPR011989">
    <property type="entry name" value="ARM-like"/>
</dbReference>
<feature type="compositionally biased region" description="Basic and acidic residues" evidence="1">
    <location>
        <begin position="66"/>
        <end position="78"/>
    </location>
</feature>
<accession>A0A448ZEJ0</accession>
<protein>
    <recommendedName>
        <fullName evidence="4">Armadillo repeat-containing domain-containing protein</fullName>
    </recommendedName>
</protein>
<evidence type="ECO:0000313" key="2">
    <source>
        <dbReference type="EMBL" id="VEU40430.1"/>
    </source>
</evidence>
<dbReference type="Gene3D" id="1.25.10.10">
    <property type="entry name" value="Leucine-rich Repeat Variant"/>
    <property type="match status" value="1"/>
</dbReference>
<evidence type="ECO:0000313" key="3">
    <source>
        <dbReference type="Proteomes" id="UP000291116"/>
    </source>
</evidence>